<evidence type="ECO:0000256" key="15">
    <source>
        <dbReference type="PIRSR" id="PIRSR634015-3"/>
    </source>
</evidence>
<comment type="similarity">
    <text evidence="3">Belongs to the peptidase M1 family.</text>
</comment>
<keyword evidence="8 15" id="KW-0479">Metal-binding</keyword>
<evidence type="ECO:0000256" key="7">
    <source>
        <dbReference type="ARBA" id="ARBA00022670"/>
    </source>
</evidence>
<dbReference type="SUPFAM" id="SSF55486">
    <property type="entry name" value="Metalloproteases ('zincins'), catalytic domain"/>
    <property type="match status" value="1"/>
</dbReference>
<dbReference type="Proteomes" id="UP000317893">
    <property type="component" value="Unassembled WGS sequence"/>
</dbReference>
<dbReference type="InterPro" id="IPR001930">
    <property type="entry name" value="Peptidase_M1"/>
</dbReference>
<dbReference type="GO" id="GO:0008237">
    <property type="term" value="F:metallopeptidase activity"/>
    <property type="evidence" value="ECO:0007669"/>
    <property type="project" value="UniProtKB-KW"/>
</dbReference>
<comment type="caution">
    <text evidence="19">The sequence shown here is derived from an EMBL/GenBank/DDBJ whole genome shotgun (WGS) entry which is preliminary data.</text>
</comment>
<keyword evidence="10 15" id="KW-0862">Zinc</keyword>
<evidence type="ECO:0000256" key="14">
    <source>
        <dbReference type="PIRSR" id="PIRSR634015-1"/>
    </source>
</evidence>
<feature type="active site" description="Proton donor" evidence="14">
    <location>
        <position position="369"/>
    </location>
</feature>
<dbReference type="PANTHER" id="PTHR45726">
    <property type="entry name" value="LEUKOTRIENE A-4 HYDROLASE"/>
    <property type="match status" value="1"/>
</dbReference>
<dbReference type="GO" id="GO:0016285">
    <property type="term" value="F:alanyl aminopeptidase activity"/>
    <property type="evidence" value="ECO:0007669"/>
    <property type="project" value="UniProtKB-EC"/>
</dbReference>
<keyword evidence="9" id="KW-0378">Hydrolase</keyword>
<keyword evidence="20" id="KW-1185">Reference proteome</keyword>
<dbReference type="InterPro" id="IPR034015">
    <property type="entry name" value="M1_LTA4H"/>
</dbReference>
<feature type="domain" description="Aminopeptidase N-like N-terminal" evidence="18">
    <location>
        <begin position="27"/>
        <end position="197"/>
    </location>
</feature>
<dbReference type="InterPro" id="IPR014782">
    <property type="entry name" value="Peptidase_M1_dom"/>
</dbReference>
<protein>
    <recommendedName>
        <fullName evidence="5">Aminopeptidase N</fullName>
        <ecNumber evidence="4">3.4.11.2</ecNumber>
    </recommendedName>
    <alternativeName>
        <fullName evidence="12">Alanine aminopeptidase</fullName>
    </alternativeName>
    <alternativeName>
        <fullName evidence="13">Lysyl aminopeptidase</fullName>
    </alternativeName>
</protein>
<feature type="domain" description="Peptidase M1 membrane alanine aminopeptidase" evidence="17">
    <location>
        <begin position="247"/>
        <end position="416"/>
    </location>
</feature>
<dbReference type="OrthoDB" id="100605at2"/>
<gene>
    <name evidence="19" type="ORF">FB458_0011</name>
</gene>
<evidence type="ECO:0000256" key="1">
    <source>
        <dbReference type="ARBA" id="ARBA00000098"/>
    </source>
</evidence>
<feature type="binding site" evidence="15">
    <location>
        <position position="316"/>
    </location>
    <ligand>
        <name>Zn(2+)</name>
        <dbReference type="ChEBI" id="CHEBI:29105"/>
        <note>catalytic</note>
    </ligand>
</feature>
<dbReference type="AlphaFoldDB" id="A0A542DV31"/>
<evidence type="ECO:0000313" key="19">
    <source>
        <dbReference type="EMBL" id="TQJ06967.1"/>
    </source>
</evidence>
<accession>A0A542DV31</accession>
<evidence type="ECO:0000256" key="13">
    <source>
        <dbReference type="ARBA" id="ARBA00031533"/>
    </source>
</evidence>
<comment type="subcellular location">
    <subcellularLocation>
        <location evidence="2">Cytoplasm</location>
    </subcellularLocation>
</comment>
<keyword evidence="6" id="KW-0963">Cytoplasm</keyword>
<dbReference type="GO" id="GO:0005737">
    <property type="term" value="C:cytoplasm"/>
    <property type="evidence" value="ECO:0007669"/>
    <property type="project" value="UniProtKB-SubCell"/>
</dbReference>
<evidence type="ECO:0000259" key="18">
    <source>
        <dbReference type="Pfam" id="PF17900"/>
    </source>
</evidence>
<dbReference type="InterPro" id="IPR042097">
    <property type="entry name" value="Aminopeptidase_N-like_N_sf"/>
</dbReference>
<reference evidence="19 20" key="1">
    <citation type="submission" date="2019-06" db="EMBL/GenBank/DDBJ databases">
        <title>Sequencing the genomes of 1000 actinobacteria strains.</title>
        <authorList>
            <person name="Klenk H.-P."/>
        </authorList>
    </citation>
    <scope>NUCLEOTIDE SEQUENCE [LARGE SCALE GENOMIC DNA]</scope>
    <source>
        <strain evidence="19 20">DSM 18607</strain>
    </source>
</reference>
<evidence type="ECO:0000256" key="5">
    <source>
        <dbReference type="ARBA" id="ARBA00015611"/>
    </source>
</evidence>
<dbReference type="InterPro" id="IPR045357">
    <property type="entry name" value="Aminopeptidase_N-like_N"/>
</dbReference>
<evidence type="ECO:0000256" key="8">
    <source>
        <dbReference type="ARBA" id="ARBA00022723"/>
    </source>
</evidence>
<dbReference type="Pfam" id="PF17900">
    <property type="entry name" value="Peptidase_M1_N"/>
    <property type="match status" value="1"/>
</dbReference>
<feature type="binding site" evidence="15">
    <location>
        <position position="293"/>
    </location>
    <ligand>
        <name>Zn(2+)</name>
        <dbReference type="ChEBI" id="CHEBI:29105"/>
        <note>catalytic</note>
    </ligand>
</feature>
<evidence type="ECO:0000256" key="11">
    <source>
        <dbReference type="ARBA" id="ARBA00023049"/>
    </source>
</evidence>
<evidence type="ECO:0000256" key="10">
    <source>
        <dbReference type="ARBA" id="ARBA00022833"/>
    </source>
</evidence>
<dbReference type="GO" id="GO:0006508">
    <property type="term" value="P:proteolysis"/>
    <property type="evidence" value="ECO:0007669"/>
    <property type="project" value="UniProtKB-KW"/>
</dbReference>
<feature type="region of interest" description="Disordered" evidence="16">
    <location>
        <begin position="1"/>
        <end position="21"/>
    </location>
</feature>
<dbReference type="CDD" id="cd09603">
    <property type="entry name" value="M1_APN_like"/>
    <property type="match status" value="1"/>
</dbReference>
<dbReference type="EC" id="3.4.11.2" evidence="4"/>
<dbReference type="EMBL" id="VFMN01000001">
    <property type="protein sequence ID" value="TQJ06967.1"/>
    <property type="molecule type" value="Genomic_DNA"/>
</dbReference>
<dbReference type="InterPro" id="IPR027268">
    <property type="entry name" value="Peptidase_M4/M1_CTD_sf"/>
</dbReference>
<feature type="binding site" evidence="15">
    <location>
        <position position="297"/>
    </location>
    <ligand>
        <name>Zn(2+)</name>
        <dbReference type="ChEBI" id="CHEBI:29105"/>
        <note>catalytic</note>
    </ligand>
</feature>
<comment type="cofactor">
    <cofactor evidence="15">
        <name>Zn(2+)</name>
        <dbReference type="ChEBI" id="CHEBI:29105"/>
    </cofactor>
    <text evidence="15">Binds 1 zinc ion per subunit.</text>
</comment>
<evidence type="ECO:0000256" key="16">
    <source>
        <dbReference type="SAM" id="MobiDB-lite"/>
    </source>
</evidence>
<comment type="catalytic activity">
    <reaction evidence="1">
        <text>Release of an N-terminal amino acid, Xaa-|-Yaa- from a peptide, amide or arylamide. Xaa is preferably Ala, but may be most amino acids including Pro (slow action). When a terminal hydrophobic residue is followed by a prolyl residue, the two may be released as an intact Xaa-Pro dipeptide.</text>
        <dbReference type="EC" id="3.4.11.2"/>
    </reaction>
</comment>
<evidence type="ECO:0000256" key="12">
    <source>
        <dbReference type="ARBA" id="ARBA00029811"/>
    </source>
</evidence>
<dbReference type="GO" id="GO:0008270">
    <property type="term" value="F:zinc ion binding"/>
    <property type="evidence" value="ECO:0007669"/>
    <property type="project" value="InterPro"/>
</dbReference>
<feature type="compositionally biased region" description="Basic and acidic residues" evidence="16">
    <location>
        <begin position="7"/>
        <end position="21"/>
    </location>
</feature>
<dbReference type="Gene3D" id="2.60.40.1730">
    <property type="entry name" value="tricorn interacting facor f3 domain"/>
    <property type="match status" value="1"/>
</dbReference>
<evidence type="ECO:0000256" key="4">
    <source>
        <dbReference type="ARBA" id="ARBA00012564"/>
    </source>
</evidence>
<evidence type="ECO:0000259" key="17">
    <source>
        <dbReference type="Pfam" id="PF01433"/>
    </source>
</evidence>
<evidence type="ECO:0000256" key="6">
    <source>
        <dbReference type="ARBA" id="ARBA00022490"/>
    </source>
</evidence>
<sequence>MGLAPPETREPLDPYTPERGDASYRVEHYDLDLDYKVAPNRLAGTATLTVRALAPVTSLRVDLVGLRTTRVTVDGKPAKWTARPQSLLVRLPRPLFTGTTATVRITYGGTPSPTTTRWGTLGWEELEEGALVASQPTGAPTWFPCNDHPSGKATYRVTLDCDSPYDVAVTGRLLSSRVRGSRTKRVFAQAHPTATYLMTVHVGHWTAHRIGEQPCPVWVLAPSEGSAAALHDLGRLPQMVAVLSDLVGPYPFEDYTVVVTPDALDIPLEAQAMATFGANWLPGDRRHERLVAHELAHQWFGNSLTLGSWRDIWLHEGFACYAEWLWSQASGGWSTDRHAREHHRRLALETQPLVVGDPGPEAMFDDAVYKRGALTLHALRLALGDAAFFGLLRSWVAEHADGTVTTADFVAAAAAAGEAAGVGAGSVRDLLTAWLDRAPLPDLP</sequence>
<dbReference type="RefSeq" id="WP_141845674.1">
    <property type="nucleotide sequence ID" value="NZ_BAAAPR010000018.1"/>
</dbReference>
<dbReference type="Pfam" id="PF01433">
    <property type="entry name" value="Peptidase_M1"/>
    <property type="match status" value="1"/>
</dbReference>
<dbReference type="PRINTS" id="PR00756">
    <property type="entry name" value="ALADIPTASE"/>
</dbReference>
<evidence type="ECO:0000256" key="2">
    <source>
        <dbReference type="ARBA" id="ARBA00004496"/>
    </source>
</evidence>
<feature type="active site" description="Proton acceptor" evidence="14">
    <location>
        <position position="294"/>
    </location>
</feature>
<name>A0A542DV31_9MICO</name>
<proteinExistence type="inferred from homology"/>
<dbReference type="SUPFAM" id="SSF63737">
    <property type="entry name" value="Leukotriene A4 hydrolase N-terminal domain"/>
    <property type="match status" value="1"/>
</dbReference>
<evidence type="ECO:0000313" key="20">
    <source>
        <dbReference type="Proteomes" id="UP000317893"/>
    </source>
</evidence>
<evidence type="ECO:0000256" key="9">
    <source>
        <dbReference type="ARBA" id="ARBA00022801"/>
    </source>
</evidence>
<dbReference type="PANTHER" id="PTHR45726:SF3">
    <property type="entry name" value="LEUKOTRIENE A-4 HYDROLASE"/>
    <property type="match status" value="1"/>
</dbReference>
<keyword evidence="11" id="KW-0482">Metalloprotease</keyword>
<organism evidence="19 20">
    <name type="scientific">Lapillicoccus jejuensis</name>
    <dbReference type="NCBI Taxonomy" id="402171"/>
    <lineage>
        <taxon>Bacteria</taxon>
        <taxon>Bacillati</taxon>
        <taxon>Actinomycetota</taxon>
        <taxon>Actinomycetes</taxon>
        <taxon>Micrococcales</taxon>
        <taxon>Intrasporangiaceae</taxon>
        <taxon>Lapillicoccus</taxon>
    </lineage>
</organism>
<keyword evidence="7" id="KW-0645">Protease</keyword>
<evidence type="ECO:0000256" key="3">
    <source>
        <dbReference type="ARBA" id="ARBA00010136"/>
    </source>
</evidence>
<dbReference type="Gene3D" id="1.10.390.10">
    <property type="entry name" value="Neutral Protease Domain 2"/>
    <property type="match status" value="1"/>
</dbReference>